<name>A0ABV5XVF6_ARTRM</name>
<organism evidence="1 2">
    <name type="scientific">Arthrobacter ramosus</name>
    <dbReference type="NCBI Taxonomy" id="1672"/>
    <lineage>
        <taxon>Bacteria</taxon>
        <taxon>Bacillati</taxon>
        <taxon>Actinomycetota</taxon>
        <taxon>Actinomycetes</taxon>
        <taxon>Micrococcales</taxon>
        <taxon>Micrococcaceae</taxon>
        <taxon>Arthrobacter</taxon>
    </lineage>
</organism>
<protein>
    <recommendedName>
        <fullName evidence="3">ABM domain-containing protein</fullName>
    </recommendedName>
</protein>
<accession>A0ABV5XVF6</accession>
<evidence type="ECO:0000313" key="2">
    <source>
        <dbReference type="Proteomes" id="UP001589702"/>
    </source>
</evidence>
<dbReference type="RefSeq" id="WP_234748995.1">
    <property type="nucleotide sequence ID" value="NZ_BAAAWN010000001.1"/>
</dbReference>
<dbReference type="InterPro" id="IPR011008">
    <property type="entry name" value="Dimeric_a/b-barrel"/>
</dbReference>
<evidence type="ECO:0000313" key="1">
    <source>
        <dbReference type="EMBL" id="MFB9818679.1"/>
    </source>
</evidence>
<dbReference type="EMBL" id="JBHMBC010000007">
    <property type="protein sequence ID" value="MFB9818679.1"/>
    <property type="molecule type" value="Genomic_DNA"/>
</dbReference>
<sequence>MYARVSNYSFDGDGEALRKGFDDAIEGVKQLAGLTGAYFLLDADSGTGMSITLWDTKEAIESSVEAANRLRADATQPSNTTIVSVKHYEVTSTI</sequence>
<dbReference type="Proteomes" id="UP001589702">
    <property type="component" value="Unassembled WGS sequence"/>
</dbReference>
<evidence type="ECO:0008006" key="3">
    <source>
        <dbReference type="Google" id="ProtNLM"/>
    </source>
</evidence>
<dbReference type="Gene3D" id="3.30.70.100">
    <property type="match status" value="1"/>
</dbReference>
<comment type="caution">
    <text evidence="1">The sequence shown here is derived from an EMBL/GenBank/DDBJ whole genome shotgun (WGS) entry which is preliminary data.</text>
</comment>
<dbReference type="SUPFAM" id="SSF54909">
    <property type="entry name" value="Dimeric alpha+beta barrel"/>
    <property type="match status" value="1"/>
</dbReference>
<gene>
    <name evidence="1" type="ORF">ACFFP1_04090</name>
</gene>
<reference evidence="1 2" key="1">
    <citation type="submission" date="2024-09" db="EMBL/GenBank/DDBJ databases">
        <authorList>
            <person name="Sun Q."/>
            <person name="Mori K."/>
        </authorList>
    </citation>
    <scope>NUCLEOTIDE SEQUENCE [LARGE SCALE GENOMIC DNA]</scope>
    <source>
        <strain evidence="1 2">JCM 1334</strain>
    </source>
</reference>
<keyword evidence="2" id="KW-1185">Reference proteome</keyword>
<proteinExistence type="predicted"/>